<evidence type="ECO:0000256" key="1">
    <source>
        <dbReference type="SAM" id="MobiDB-lite"/>
    </source>
</evidence>
<feature type="compositionally biased region" description="Basic and acidic residues" evidence="1">
    <location>
        <begin position="42"/>
        <end position="56"/>
    </location>
</feature>
<dbReference type="EMBL" id="CAKASE010000080">
    <property type="protein sequence ID" value="CAG9581435.1"/>
    <property type="molecule type" value="Genomic_DNA"/>
</dbReference>
<feature type="region of interest" description="Disordered" evidence="1">
    <location>
        <begin position="1"/>
        <end position="148"/>
    </location>
</feature>
<evidence type="ECO:0000313" key="3">
    <source>
        <dbReference type="Proteomes" id="UP000789524"/>
    </source>
</evidence>
<name>A0A8J2R884_9NEOP</name>
<dbReference type="Proteomes" id="UP000789524">
    <property type="component" value="Unassembled WGS sequence"/>
</dbReference>
<sequence>MSRRKQAKPRSLKPDEELWSETNETKNVTEEALKSGNSDGDEATKDSNMEEKNKMAEEEEQNMADTNVKDAEDTESLRKSTERQGVEDVAVFESVPVGSQVARPQRLELSHSGEARGETRGVAAGVRGVRGAGCGDEEAHIRHRPSSH</sequence>
<evidence type="ECO:0000313" key="2">
    <source>
        <dbReference type="EMBL" id="CAG9581435.1"/>
    </source>
</evidence>
<keyword evidence="3" id="KW-1185">Reference proteome</keyword>
<protein>
    <submittedName>
        <fullName evidence="2">(African queen) hypothetical protein</fullName>
    </submittedName>
</protein>
<feature type="compositionally biased region" description="Basic and acidic residues" evidence="1">
    <location>
        <begin position="67"/>
        <end position="86"/>
    </location>
</feature>
<accession>A0A8J2R884</accession>
<gene>
    <name evidence="2" type="ORF">DCHRY22_LOCUS14042</name>
</gene>
<proteinExistence type="predicted"/>
<dbReference type="OrthoDB" id="7490590at2759"/>
<dbReference type="AlphaFoldDB" id="A0A8J2R884"/>
<feature type="compositionally biased region" description="Basic and acidic residues" evidence="1">
    <location>
        <begin position="105"/>
        <end position="119"/>
    </location>
</feature>
<reference evidence="2" key="1">
    <citation type="submission" date="2021-09" db="EMBL/GenBank/DDBJ databases">
        <authorList>
            <person name="Martin H S."/>
        </authorList>
    </citation>
    <scope>NUCLEOTIDE SEQUENCE</scope>
</reference>
<comment type="caution">
    <text evidence="2">The sequence shown here is derived from an EMBL/GenBank/DDBJ whole genome shotgun (WGS) entry which is preliminary data.</text>
</comment>
<organism evidence="2 3">
    <name type="scientific">Danaus chrysippus</name>
    <name type="common">African queen</name>
    <dbReference type="NCBI Taxonomy" id="151541"/>
    <lineage>
        <taxon>Eukaryota</taxon>
        <taxon>Metazoa</taxon>
        <taxon>Ecdysozoa</taxon>
        <taxon>Arthropoda</taxon>
        <taxon>Hexapoda</taxon>
        <taxon>Insecta</taxon>
        <taxon>Pterygota</taxon>
        <taxon>Neoptera</taxon>
        <taxon>Endopterygota</taxon>
        <taxon>Lepidoptera</taxon>
        <taxon>Glossata</taxon>
        <taxon>Ditrysia</taxon>
        <taxon>Papilionoidea</taxon>
        <taxon>Nymphalidae</taxon>
        <taxon>Danainae</taxon>
        <taxon>Danaini</taxon>
        <taxon>Danaina</taxon>
        <taxon>Danaus</taxon>
        <taxon>Anosia</taxon>
    </lineage>
</organism>
<feature type="compositionally biased region" description="Basic residues" evidence="1">
    <location>
        <begin position="1"/>
        <end position="11"/>
    </location>
</feature>
<feature type="compositionally biased region" description="Basic and acidic residues" evidence="1">
    <location>
        <begin position="23"/>
        <end position="33"/>
    </location>
</feature>